<organism evidence="1">
    <name type="scientific">marine sediment metagenome</name>
    <dbReference type="NCBI Taxonomy" id="412755"/>
    <lineage>
        <taxon>unclassified sequences</taxon>
        <taxon>metagenomes</taxon>
        <taxon>ecological metagenomes</taxon>
    </lineage>
</organism>
<accession>X1AX60</accession>
<evidence type="ECO:0000313" key="1">
    <source>
        <dbReference type="EMBL" id="GAG64356.1"/>
    </source>
</evidence>
<sequence length="192" mass="22465">PKYKFKNWKTTETRGIKVTNELRRKRSEEIVKELINHNKWKTHGRSLKIEDLERIGLKINYIDKGSELGDIVNRIQTIIWMLYNSTGIFKIFATEREKIFATATPISQVKKTPLRHGKMDVVKIQIKCEKCGEIHKIYAKFIPNPKIDQDLQKEGFVSFPKDAKLVCECGYEIDLTGIRNEIETKAKRKIIF</sequence>
<protein>
    <submittedName>
        <fullName evidence="1">Uncharacterized protein</fullName>
    </submittedName>
</protein>
<dbReference type="AlphaFoldDB" id="X1AX60"/>
<proteinExistence type="predicted"/>
<name>X1AX60_9ZZZZ</name>
<gene>
    <name evidence="1" type="ORF">S01H4_17755</name>
</gene>
<comment type="caution">
    <text evidence="1">The sequence shown here is derived from an EMBL/GenBank/DDBJ whole genome shotgun (WGS) entry which is preliminary data.</text>
</comment>
<reference evidence="1" key="1">
    <citation type="journal article" date="2014" name="Front. Microbiol.">
        <title>High frequency of phylogenetically diverse reductive dehalogenase-homologous genes in deep subseafloor sedimentary metagenomes.</title>
        <authorList>
            <person name="Kawai M."/>
            <person name="Futagami T."/>
            <person name="Toyoda A."/>
            <person name="Takaki Y."/>
            <person name="Nishi S."/>
            <person name="Hori S."/>
            <person name="Arai W."/>
            <person name="Tsubouchi T."/>
            <person name="Morono Y."/>
            <person name="Uchiyama I."/>
            <person name="Ito T."/>
            <person name="Fujiyama A."/>
            <person name="Inagaki F."/>
            <person name="Takami H."/>
        </authorList>
    </citation>
    <scope>NUCLEOTIDE SEQUENCE</scope>
    <source>
        <strain evidence="1">Expedition CK06-06</strain>
    </source>
</reference>
<feature type="non-terminal residue" evidence="1">
    <location>
        <position position="1"/>
    </location>
</feature>
<dbReference type="EMBL" id="BART01007833">
    <property type="protein sequence ID" value="GAG64356.1"/>
    <property type="molecule type" value="Genomic_DNA"/>
</dbReference>